<evidence type="ECO:0000313" key="3">
    <source>
        <dbReference type="Proteomes" id="UP000829069"/>
    </source>
</evidence>
<keyword evidence="3" id="KW-1185">Reference proteome</keyword>
<name>A0ABY3WJK4_9MICC</name>
<feature type="region of interest" description="Disordered" evidence="1">
    <location>
        <begin position="127"/>
        <end position="162"/>
    </location>
</feature>
<evidence type="ECO:0000256" key="1">
    <source>
        <dbReference type="SAM" id="MobiDB-lite"/>
    </source>
</evidence>
<dbReference type="EMBL" id="CP093327">
    <property type="protein sequence ID" value="UNK47824.1"/>
    <property type="molecule type" value="Genomic_DNA"/>
</dbReference>
<reference evidence="2 3" key="1">
    <citation type="submission" date="2022-03" db="EMBL/GenBank/DDBJ databases">
        <title>Isotopic signatures of nitrous oxide derived from detoxification processes.</title>
        <authorList>
            <person name="Behrendt U."/>
            <person name="Buchen C."/>
            <person name="Well R."/>
            <person name="Ulrich A."/>
            <person name="Rohe L."/>
            <person name="Kolb S."/>
            <person name="Schloter M."/>
            <person name="Horn M.A."/>
            <person name="Augustin J."/>
        </authorList>
    </citation>
    <scope>NUCLEOTIDE SEQUENCE [LARGE SCALE GENOMIC DNA]</scope>
    <source>
        <strain evidence="2 3">S4-C24</strain>
        <plasmid evidence="2 3">p1</plasmid>
    </source>
</reference>
<gene>
    <name evidence="2" type="ORF">MNQ99_18280</name>
</gene>
<evidence type="ECO:0000313" key="2">
    <source>
        <dbReference type="EMBL" id="UNK47824.1"/>
    </source>
</evidence>
<dbReference type="Proteomes" id="UP000829069">
    <property type="component" value="Plasmid p1"/>
</dbReference>
<accession>A0ABY3WJK4</accession>
<dbReference type="GO" id="GO:0016829">
    <property type="term" value="F:lyase activity"/>
    <property type="evidence" value="ECO:0007669"/>
    <property type="project" value="UniProtKB-KW"/>
</dbReference>
<dbReference type="Pfam" id="PF05861">
    <property type="entry name" value="PhnI"/>
    <property type="match status" value="1"/>
</dbReference>
<keyword evidence="2" id="KW-0614">Plasmid</keyword>
<geneLocation type="plasmid" evidence="2 3">
    <name>p1</name>
</geneLocation>
<organism evidence="2 3">
    <name type="scientific">Arthrobacter sulfonylureivorans</name>
    <dbReference type="NCBI Taxonomy" id="2486855"/>
    <lineage>
        <taxon>Bacteria</taxon>
        <taxon>Bacillati</taxon>
        <taxon>Actinomycetota</taxon>
        <taxon>Actinomycetes</taxon>
        <taxon>Micrococcales</taxon>
        <taxon>Micrococcaceae</taxon>
        <taxon>Arthrobacter</taxon>
    </lineage>
</organism>
<protein>
    <submittedName>
        <fullName evidence="2">Carbon-phosphorus lyase complex subunit PhnI</fullName>
    </submittedName>
</protein>
<sequence length="352" mass="37119">MYATMEESASMATARALAERHGTQGIESGQLPVLEEQVCAEAGIWAPDAARRAIAQAGGDVPQAVSLLKVWSAALPHLESVPVQREDVRLVRRLSSAYAEIPGGQWLGYAPELASRMLTWEETDGVEQALPGGGETPAREEATPATGETADDAPSRAQTPRVRTLLRDVPVAATQEDGSGQDPAVSTPVPPYARATRLGVLARGETASLVAFAALVLSRRREAVLSEISTAVAGVRISHPRTGAFCKVAEVPVVEAEAIIDTEVEGRAGFAVGWGASLGTIERRAISLALLDGAMQADAEFNEPLAFDEQTLISATDGSANNGFVEHLRLPHYASFASYVAQAKAGWKGETE</sequence>
<keyword evidence="2" id="KW-0456">Lyase</keyword>
<proteinExistence type="predicted"/>
<dbReference type="InterPro" id="IPR008773">
    <property type="entry name" value="PhnI"/>
</dbReference>
<dbReference type="RefSeq" id="WP_241915523.1">
    <property type="nucleotide sequence ID" value="NZ_CP093327.1"/>
</dbReference>